<dbReference type="Proteomes" id="UP000232688">
    <property type="component" value="Unassembled WGS sequence"/>
</dbReference>
<dbReference type="AlphaFoldDB" id="A0A2N0QU24"/>
<sequence>MLVFNDPEIFNFNESSLIFIIHKVYKNDCLSVECLSLTFPPSKEHFNEFEKLLKIAHR</sequence>
<proteinExistence type="predicted"/>
<protein>
    <submittedName>
        <fullName evidence="1">Uncharacterized protein</fullName>
    </submittedName>
</protein>
<accession>A0A2N0QU24</accession>
<name>A0A2N0QU24_9GLOM</name>
<dbReference type="EMBL" id="LLXH01003155">
    <property type="protein sequence ID" value="PKC54578.1"/>
    <property type="molecule type" value="Genomic_DNA"/>
</dbReference>
<organism evidence="1 2">
    <name type="scientific">Rhizophagus irregularis</name>
    <dbReference type="NCBI Taxonomy" id="588596"/>
    <lineage>
        <taxon>Eukaryota</taxon>
        <taxon>Fungi</taxon>
        <taxon>Fungi incertae sedis</taxon>
        <taxon>Mucoromycota</taxon>
        <taxon>Glomeromycotina</taxon>
        <taxon>Glomeromycetes</taxon>
        <taxon>Glomerales</taxon>
        <taxon>Glomeraceae</taxon>
        <taxon>Rhizophagus</taxon>
    </lineage>
</organism>
<gene>
    <name evidence="1" type="ORF">RhiirA1_477068</name>
</gene>
<dbReference type="VEuPathDB" id="FungiDB:RhiirA1_477068"/>
<reference evidence="1 2" key="2">
    <citation type="submission" date="2017-10" db="EMBL/GenBank/DDBJ databases">
        <title>Genome analyses suggest a sexual origin of heterokaryosis in a supposedly ancient asexual fungus.</title>
        <authorList>
            <person name="Corradi N."/>
            <person name="Sedzielewska K."/>
            <person name="Noel J."/>
            <person name="Charron P."/>
            <person name="Farinelli L."/>
            <person name="Marton T."/>
            <person name="Kruger M."/>
            <person name="Pelin A."/>
            <person name="Brachmann A."/>
            <person name="Corradi N."/>
        </authorList>
    </citation>
    <scope>NUCLEOTIDE SEQUENCE [LARGE SCALE GENOMIC DNA]</scope>
    <source>
        <strain evidence="1 2">A1</strain>
    </source>
</reference>
<comment type="caution">
    <text evidence="1">The sequence shown here is derived from an EMBL/GenBank/DDBJ whole genome shotgun (WGS) entry which is preliminary data.</text>
</comment>
<evidence type="ECO:0000313" key="2">
    <source>
        <dbReference type="Proteomes" id="UP000232688"/>
    </source>
</evidence>
<reference evidence="1 2" key="1">
    <citation type="submission" date="2017-10" db="EMBL/GenBank/DDBJ databases">
        <title>Extensive intraspecific genome diversity in a model arbuscular mycorrhizal fungus.</title>
        <authorList>
            <person name="Chen E.C.H."/>
            <person name="Morin E."/>
            <person name="Baudet D."/>
            <person name="Noel J."/>
            <person name="Ndikumana S."/>
            <person name="Charron P."/>
            <person name="St-Onge C."/>
            <person name="Giorgi J."/>
            <person name="Grigoriev I.V."/>
            <person name="Roux C."/>
            <person name="Martin F.M."/>
            <person name="Corradi N."/>
        </authorList>
    </citation>
    <scope>NUCLEOTIDE SEQUENCE [LARGE SCALE GENOMIC DNA]</scope>
    <source>
        <strain evidence="1 2">A1</strain>
    </source>
</reference>
<evidence type="ECO:0000313" key="1">
    <source>
        <dbReference type="EMBL" id="PKC54578.1"/>
    </source>
</evidence>